<dbReference type="InterPro" id="IPR006059">
    <property type="entry name" value="SBP"/>
</dbReference>
<keyword evidence="2" id="KW-0732">Signal</keyword>
<feature type="region of interest" description="Disordered" evidence="1">
    <location>
        <begin position="27"/>
        <end position="49"/>
    </location>
</feature>
<keyword evidence="4" id="KW-1185">Reference proteome</keyword>
<evidence type="ECO:0000313" key="3">
    <source>
        <dbReference type="EMBL" id="PYG85798.1"/>
    </source>
</evidence>
<feature type="chain" id="PRO_5016302054" evidence="2">
    <location>
        <begin position="23"/>
        <end position="451"/>
    </location>
</feature>
<dbReference type="AlphaFoldDB" id="A0A318XJA8"/>
<name>A0A318XJA8_9FIRM</name>
<dbReference type="PANTHER" id="PTHR43649:SF12">
    <property type="entry name" value="DIACETYLCHITOBIOSE BINDING PROTEIN DASA"/>
    <property type="match status" value="1"/>
</dbReference>
<evidence type="ECO:0000256" key="2">
    <source>
        <dbReference type="SAM" id="SignalP"/>
    </source>
</evidence>
<dbReference type="SUPFAM" id="SSF53850">
    <property type="entry name" value="Periplasmic binding protein-like II"/>
    <property type="match status" value="1"/>
</dbReference>
<dbReference type="Proteomes" id="UP000248132">
    <property type="component" value="Unassembled WGS sequence"/>
</dbReference>
<sequence>MKKVVRLIGVILAVTMMVAVFTACGSGQQSSDSTQAQNTSSAGSTNSNEPREISFWIQKYGSDPAAQETLLKEMTADFESKTGIKVKYSIVDWGQALNKLTLACTGGEAPDVADIFFTASLIQMGGDKYGPMEIDDVAKEMGEDSWFQAGKDEAYQNGHWYGIPWRFDTRVLLYNTEYFKEAGITSAPKTWDELVSVGKKLTKTDAKGNITRAGLAWFNMMARFDQTWFSLLGGAGGSLMDAEFKSPTFNTQAGIDSLTFLRDVNEKYKIAVPNMVDPSYDPVAEFMAGKVAMVFGVTAETKNNIEQQAPQLKDKFASAVMPSKSGEGASSIAFSAPIAVFKTTKDADASKQWVKYFCNTENQLKASKTLSLLNSSKAVMSDSYFSQDAWLSAFVNQSDRAVAGDMPIAQWSQIDAWPNGPLPTLCTEVIAGKDIQQSIDKSIKEFENLMK</sequence>
<feature type="compositionally biased region" description="Polar residues" evidence="1">
    <location>
        <begin position="27"/>
        <end position="48"/>
    </location>
</feature>
<feature type="signal peptide" evidence="2">
    <location>
        <begin position="1"/>
        <end position="22"/>
    </location>
</feature>
<dbReference type="Gene3D" id="3.40.190.10">
    <property type="entry name" value="Periplasmic binding protein-like II"/>
    <property type="match status" value="2"/>
</dbReference>
<dbReference type="RefSeq" id="WP_110463068.1">
    <property type="nucleotide sequence ID" value="NZ_QKMR01000022.1"/>
</dbReference>
<organism evidence="3 4">
    <name type="scientific">Ruminiclostridium sufflavum DSM 19573</name>
    <dbReference type="NCBI Taxonomy" id="1121337"/>
    <lineage>
        <taxon>Bacteria</taxon>
        <taxon>Bacillati</taxon>
        <taxon>Bacillota</taxon>
        <taxon>Clostridia</taxon>
        <taxon>Eubacteriales</taxon>
        <taxon>Oscillospiraceae</taxon>
        <taxon>Ruminiclostridium</taxon>
    </lineage>
</organism>
<dbReference type="PANTHER" id="PTHR43649">
    <property type="entry name" value="ARABINOSE-BINDING PROTEIN-RELATED"/>
    <property type="match status" value="1"/>
</dbReference>
<dbReference type="PROSITE" id="PS51257">
    <property type="entry name" value="PROKAR_LIPOPROTEIN"/>
    <property type="match status" value="1"/>
</dbReference>
<gene>
    <name evidence="3" type="ORF">LY28_03094</name>
</gene>
<proteinExistence type="predicted"/>
<dbReference type="OrthoDB" id="1824059at2"/>
<dbReference type="EMBL" id="QKMR01000022">
    <property type="protein sequence ID" value="PYG85798.1"/>
    <property type="molecule type" value="Genomic_DNA"/>
</dbReference>
<protein>
    <submittedName>
        <fullName evidence="3">Multiple sugar transport system substrate-binding protein</fullName>
    </submittedName>
</protein>
<reference evidence="3 4" key="1">
    <citation type="submission" date="2018-06" db="EMBL/GenBank/DDBJ databases">
        <title>Genomic Encyclopedia of Type Strains, Phase I: the one thousand microbial genomes (KMG-I) project.</title>
        <authorList>
            <person name="Kyrpides N."/>
        </authorList>
    </citation>
    <scope>NUCLEOTIDE SEQUENCE [LARGE SCALE GENOMIC DNA]</scope>
    <source>
        <strain evidence="3 4">DSM 19573</strain>
    </source>
</reference>
<evidence type="ECO:0000256" key="1">
    <source>
        <dbReference type="SAM" id="MobiDB-lite"/>
    </source>
</evidence>
<dbReference type="InterPro" id="IPR050490">
    <property type="entry name" value="Bact_solute-bd_prot1"/>
</dbReference>
<comment type="caution">
    <text evidence="3">The sequence shown here is derived from an EMBL/GenBank/DDBJ whole genome shotgun (WGS) entry which is preliminary data.</text>
</comment>
<keyword evidence="3" id="KW-0813">Transport</keyword>
<accession>A0A318XJA8</accession>
<evidence type="ECO:0000313" key="4">
    <source>
        <dbReference type="Proteomes" id="UP000248132"/>
    </source>
</evidence>
<dbReference type="Pfam" id="PF01547">
    <property type="entry name" value="SBP_bac_1"/>
    <property type="match status" value="1"/>
</dbReference>
<keyword evidence="3" id="KW-0762">Sugar transport</keyword>